<sequence length="208" mass="22535">MEVGDIAVGAFVVGLVVMVVAAFRDDPATAARIYWTGAAITTAAATLIGIPRGWSGALKGLLLSVCLILLCTYVRTPYLKVGGKTRTLFNAEPEPYGMNLSTPKTWWLLVVVAIVFMYPVLAFVDDGVRDWKLVAYVSGTVLVGMRFGYLDRLLGNPITAGQYIQFALISILTVGVFPVGYLAMYYGGRRLIAKSGGYGQHSRHNHPN</sequence>
<feature type="transmembrane region" description="Helical" evidence="1">
    <location>
        <begin position="106"/>
        <end position="124"/>
    </location>
</feature>
<accession>A0A8H2JFN8</accession>
<protein>
    <submittedName>
        <fullName evidence="2">Uncharacterized protein</fullName>
    </submittedName>
</protein>
<feature type="transmembrane region" description="Helical" evidence="1">
    <location>
        <begin position="56"/>
        <end position="74"/>
    </location>
</feature>
<feature type="transmembrane region" description="Helical" evidence="1">
    <location>
        <begin position="163"/>
        <end position="186"/>
    </location>
</feature>
<dbReference type="EMBL" id="POTL01000001">
    <property type="protein sequence ID" value="TLH55269.1"/>
    <property type="molecule type" value="Genomic_DNA"/>
</dbReference>
<keyword evidence="1" id="KW-1133">Transmembrane helix</keyword>
<keyword evidence="1" id="KW-0812">Transmembrane</keyword>
<feature type="transmembrane region" description="Helical" evidence="1">
    <location>
        <begin position="6"/>
        <end position="23"/>
    </location>
</feature>
<feature type="transmembrane region" description="Helical" evidence="1">
    <location>
        <begin position="30"/>
        <end position="50"/>
    </location>
</feature>
<evidence type="ECO:0000313" key="2">
    <source>
        <dbReference type="EMBL" id="TLH55269.1"/>
    </source>
</evidence>
<organism evidence="2">
    <name type="scientific">Mycolicibacterium mucogenicum DSM 44124</name>
    <dbReference type="NCBI Taxonomy" id="1226753"/>
    <lineage>
        <taxon>Bacteria</taxon>
        <taxon>Bacillati</taxon>
        <taxon>Actinomycetota</taxon>
        <taxon>Actinomycetes</taxon>
        <taxon>Mycobacteriales</taxon>
        <taxon>Mycobacteriaceae</taxon>
        <taxon>Mycolicibacterium</taxon>
    </lineage>
</organism>
<evidence type="ECO:0000256" key="1">
    <source>
        <dbReference type="SAM" id="Phobius"/>
    </source>
</evidence>
<keyword evidence="1" id="KW-0472">Membrane</keyword>
<name>A0A8H2JFN8_MYCMU</name>
<dbReference type="AlphaFoldDB" id="A0A8H2JFN8"/>
<proteinExistence type="predicted"/>
<reference evidence="2" key="1">
    <citation type="submission" date="2018-01" db="EMBL/GenBank/DDBJ databases">
        <title>Comparative genomics of Mycobacterium mucogenicum and Mycobacterium neoaurum clade members emphasizing tRNA and non-coding RNA.</title>
        <authorList>
            <person name="Behra P.R.K."/>
            <person name="Pettersson B.M.F."/>
            <person name="Das S."/>
            <person name="Dasgupta S."/>
            <person name="Kirsebom L.A."/>
        </authorList>
    </citation>
    <scope>NUCLEOTIDE SEQUENCE</scope>
    <source>
        <strain evidence="2">DSM 44124</strain>
    </source>
</reference>
<gene>
    <name evidence="2" type="ORF">C1S78_25445</name>
</gene>
<comment type="caution">
    <text evidence="2">The sequence shown here is derived from an EMBL/GenBank/DDBJ whole genome shotgun (WGS) entry which is preliminary data.</text>
</comment>